<protein>
    <submittedName>
        <fullName evidence="1">AAA family ATPase</fullName>
    </submittedName>
</protein>
<comment type="caution">
    <text evidence="1">The sequence shown here is derived from an EMBL/GenBank/DDBJ whole genome shotgun (WGS) entry which is preliminary data.</text>
</comment>
<gene>
    <name evidence="1" type="ORF">D9O40_17330</name>
</gene>
<dbReference type="EMBL" id="RFAQ01000085">
    <property type="protein sequence ID" value="RMC94343.1"/>
    <property type="molecule type" value="Genomic_DNA"/>
</dbReference>
<organism evidence="1 2">
    <name type="scientific">Clostridium autoethanogenum</name>
    <dbReference type="NCBI Taxonomy" id="84023"/>
    <lineage>
        <taxon>Bacteria</taxon>
        <taxon>Bacillati</taxon>
        <taxon>Bacillota</taxon>
        <taxon>Clostridia</taxon>
        <taxon>Eubacteriales</taxon>
        <taxon>Clostridiaceae</taxon>
        <taxon>Clostridium</taxon>
    </lineage>
</organism>
<proteinExistence type="predicted"/>
<dbReference type="Gene3D" id="3.30.450.40">
    <property type="match status" value="1"/>
</dbReference>
<dbReference type="AlphaFoldDB" id="A0A3M0S7H8"/>
<evidence type="ECO:0000313" key="2">
    <source>
        <dbReference type="Proteomes" id="UP000277999"/>
    </source>
</evidence>
<feature type="non-terminal residue" evidence="1">
    <location>
        <position position="126"/>
    </location>
</feature>
<dbReference type="InterPro" id="IPR029016">
    <property type="entry name" value="GAF-like_dom_sf"/>
</dbReference>
<reference evidence="1 2" key="1">
    <citation type="submission" date="2018-10" db="EMBL/GenBank/DDBJ databases">
        <title>Genome-centric metagenomics revealed C2 chemical producing, CO utilizing Clostridium with novel acetogenic gene cluster.</title>
        <authorList>
            <person name="Kang H."/>
            <person name="Park B."/>
            <person name="Choi I.G."/>
            <person name="Chang I.S."/>
        </authorList>
    </citation>
    <scope>NUCLEOTIDE SEQUENCE [LARGE SCALE GENOMIC DNA]</scope>
    <source>
        <strain evidence="1 2">H21-9</strain>
    </source>
</reference>
<dbReference type="Proteomes" id="UP000277999">
    <property type="component" value="Unassembled WGS sequence"/>
</dbReference>
<accession>A0A3M0S7H8</accession>
<name>A0A3M0S7H8_9CLOT</name>
<evidence type="ECO:0000313" key="1">
    <source>
        <dbReference type="EMBL" id="RMC94343.1"/>
    </source>
</evidence>
<sequence length="126" mass="14119">MNAAICKLDNTVVSKPNIELSHRRCKKFSIDSHQVFSKKIIHDAELQKRFAANRNLILTAAPYMEQLINFVKGFNFFVLLTDGEGCILNALGDEKILEEAFSLKMVPGAFMNEENIGTNAMSVVIK</sequence>